<evidence type="ECO:0000313" key="2">
    <source>
        <dbReference type="EMBL" id="MDI5969951.1"/>
    </source>
</evidence>
<name>A0AA90H0N9_9ACTN</name>
<sequence>MRGQRRRAAPDQPRPTARSATSTGRTLRTRHAYAFKSWLLHAQCGRRMQSNQNNGRAHYRCRFPDEYAIANKLDHPVTGRLWKQAPTRSWSSGGAERSRPSALSPRPTSP</sequence>
<protein>
    <recommendedName>
        <fullName evidence="3">Recombinase zinc beta ribbon domain-containing protein</fullName>
    </recommendedName>
</protein>
<dbReference type="EMBL" id="JABXJJ020000012">
    <property type="protein sequence ID" value="MDI5969951.1"/>
    <property type="molecule type" value="Genomic_DNA"/>
</dbReference>
<feature type="region of interest" description="Disordered" evidence="1">
    <location>
        <begin position="84"/>
        <end position="110"/>
    </location>
</feature>
<comment type="caution">
    <text evidence="2">The sequence shown here is derived from an EMBL/GenBank/DDBJ whole genome shotgun (WGS) entry which is preliminary data.</text>
</comment>
<gene>
    <name evidence="2" type="ORF">POF50_011480</name>
</gene>
<reference evidence="2" key="1">
    <citation type="submission" date="2023-05" db="EMBL/GenBank/DDBJ databases">
        <title>Streptantibioticus silvisoli sp. nov., acidotolerant actinomycetes 1 from pine litter.</title>
        <authorList>
            <person name="Swiecimska M."/>
            <person name="Golinska P."/>
            <person name="Sangal V."/>
            <person name="Wachnowicz B."/>
            <person name="Goodfellow M."/>
        </authorList>
    </citation>
    <scope>NUCLEOTIDE SEQUENCE</scope>
    <source>
        <strain evidence="2">SL13</strain>
    </source>
</reference>
<dbReference type="AlphaFoldDB" id="A0AA90H0N9"/>
<feature type="region of interest" description="Disordered" evidence="1">
    <location>
        <begin position="1"/>
        <end position="27"/>
    </location>
</feature>
<evidence type="ECO:0000256" key="1">
    <source>
        <dbReference type="SAM" id="MobiDB-lite"/>
    </source>
</evidence>
<evidence type="ECO:0008006" key="3">
    <source>
        <dbReference type="Google" id="ProtNLM"/>
    </source>
</evidence>
<organism evidence="2">
    <name type="scientific">Streptantibioticus silvisoli</name>
    <dbReference type="NCBI Taxonomy" id="2705255"/>
    <lineage>
        <taxon>Bacteria</taxon>
        <taxon>Bacillati</taxon>
        <taxon>Actinomycetota</taxon>
        <taxon>Actinomycetes</taxon>
        <taxon>Kitasatosporales</taxon>
        <taxon>Streptomycetaceae</taxon>
        <taxon>Streptantibioticus</taxon>
    </lineage>
</organism>
<dbReference type="RefSeq" id="WP_282698658.1">
    <property type="nucleotide sequence ID" value="NZ_JABXJJ020000012.1"/>
</dbReference>
<proteinExistence type="predicted"/>
<accession>A0AA90H0N9</accession>